<protein>
    <recommendedName>
        <fullName evidence="4">G protein-coupled receptor</fullName>
    </recommendedName>
</protein>
<gene>
    <name evidence="2" type="ORF">PENTCL1PPCAC_2626</name>
</gene>
<evidence type="ECO:0000256" key="1">
    <source>
        <dbReference type="SAM" id="MobiDB-lite"/>
    </source>
</evidence>
<dbReference type="EMBL" id="BTSX01000001">
    <property type="protein sequence ID" value="GMS80451.1"/>
    <property type="molecule type" value="Genomic_DNA"/>
</dbReference>
<sequence>VQVPSASRTASSGSFSGGGPMGMGRTRLLWRIRWMGRRIWRMEKTLVETKTLGMGPTLGGIWRMGRMVDHPSTTHFFATPLLYILRLPAINGYSLF</sequence>
<feature type="non-terminal residue" evidence="2">
    <location>
        <position position="1"/>
    </location>
</feature>
<evidence type="ECO:0008006" key="4">
    <source>
        <dbReference type="Google" id="ProtNLM"/>
    </source>
</evidence>
<feature type="region of interest" description="Disordered" evidence="1">
    <location>
        <begin position="1"/>
        <end position="20"/>
    </location>
</feature>
<dbReference type="AlphaFoldDB" id="A0AAV5SLD1"/>
<organism evidence="2 3">
    <name type="scientific">Pristionchus entomophagus</name>
    <dbReference type="NCBI Taxonomy" id="358040"/>
    <lineage>
        <taxon>Eukaryota</taxon>
        <taxon>Metazoa</taxon>
        <taxon>Ecdysozoa</taxon>
        <taxon>Nematoda</taxon>
        <taxon>Chromadorea</taxon>
        <taxon>Rhabditida</taxon>
        <taxon>Rhabditina</taxon>
        <taxon>Diplogasteromorpha</taxon>
        <taxon>Diplogasteroidea</taxon>
        <taxon>Neodiplogasteridae</taxon>
        <taxon>Pristionchus</taxon>
    </lineage>
</organism>
<evidence type="ECO:0000313" key="2">
    <source>
        <dbReference type="EMBL" id="GMS80451.1"/>
    </source>
</evidence>
<proteinExistence type="predicted"/>
<accession>A0AAV5SLD1</accession>
<evidence type="ECO:0000313" key="3">
    <source>
        <dbReference type="Proteomes" id="UP001432027"/>
    </source>
</evidence>
<comment type="caution">
    <text evidence="2">The sequence shown here is derived from an EMBL/GenBank/DDBJ whole genome shotgun (WGS) entry which is preliminary data.</text>
</comment>
<keyword evidence="3" id="KW-1185">Reference proteome</keyword>
<name>A0AAV5SLD1_9BILA</name>
<dbReference type="Proteomes" id="UP001432027">
    <property type="component" value="Unassembled WGS sequence"/>
</dbReference>
<reference evidence="2" key="1">
    <citation type="submission" date="2023-10" db="EMBL/GenBank/DDBJ databases">
        <title>Genome assembly of Pristionchus species.</title>
        <authorList>
            <person name="Yoshida K."/>
            <person name="Sommer R.J."/>
        </authorList>
    </citation>
    <scope>NUCLEOTIDE SEQUENCE</scope>
    <source>
        <strain evidence="2">RS0144</strain>
    </source>
</reference>
<feature type="compositionally biased region" description="Low complexity" evidence="1">
    <location>
        <begin position="1"/>
        <end position="14"/>
    </location>
</feature>